<accession>A0ABS4QI24</accession>
<name>A0ABS4QI24_9NOCA</name>
<dbReference type="EMBL" id="JAGGMR010000001">
    <property type="protein sequence ID" value="MBP2191354.1"/>
    <property type="molecule type" value="Genomic_DNA"/>
</dbReference>
<reference evidence="1 2" key="1">
    <citation type="submission" date="2021-03" db="EMBL/GenBank/DDBJ databases">
        <title>Sequencing the genomes of 1000 actinobacteria strains.</title>
        <authorList>
            <person name="Klenk H.-P."/>
        </authorList>
    </citation>
    <scope>NUCLEOTIDE SEQUENCE [LARGE SCALE GENOMIC DNA]</scope>
    <source>
        <strain evidence="1 2">DSM 45516</strain>
    </source>
</reference>
<keyword evidence="2" id="KW-1185">Reference proteome</keyword>
<evidence type="ECO:0000313" key="2">
    <source>
        <dbReference type="Proteomes" id="UP001519325"/>
    </source>
</evidence>
<evidence type="ECO:0000313" key="1">
    <source>
        <dbReference type="EMBL" id="MBP2191354.1"/>
    </source>
</evidence>
<comment type="caution">
    <text evidence="1">The sequence shown here is derived from an EMBL/GenBank/DDBJ whole genome shotgun (WGS) entry which is preliminary data.</text>
</comment>
<protein>
    <submittedName>
        <fullName evidence="1">Uncharacterized protein</fullName>
    </submittedName>
</protein>
<sequence>MSYGWPEIDLAALRCPPRPPASDRFFAVYEDLARPSEGWRDHAQLLRIRDLFSVIAHGLDTWGAARIIHAALAADT</sequence>
<dbReference type="Proteomes" id="UP001519325">
    <property type="component" value="Unassembled WGS sequence"/>
</dbReference>
<gene>
    <name evidence="1" type="ORF">BJ987_004255</name>
</gene>
<organism evidence="1 2">
    <name type="scientific">Nocardia goodfellowii</name>
    <dbReference type="NCBI Taxonomy" id="882446"/>
    <lineage>
        <taxon>Bacteria</taxon>
        <taxon>Bacillati</taxon>
        <taxon>Actinomycetota</taxon>
        <taxon>Actinomycetes</taxon>
        <taxon>Mycobacteriales</taxon>
        <taxon>Nocardiaceae</taxon>
        <taxon>Nocardia</taxon>
    </lineage>
</organism>
<proteinExistence type="predicted"/>